<dbReference type="AlphaFoldDB" id="A0AAD3S1A8"/>
<protein>
    <recommendedName>
        <fullName evidence="1">Cupin type-1 domain-containing protein</fullName>
    </recommendedName>
</protein>
<dbReference type="PANTHER" id="PTHR31189">
    <property type="entry name" value="OS03G0336100 PROTEIN-RELATED"/>
    <property type="match status" value="1"/>
</dbReference>
<dbReference type="PANTHER" id="PTHR31189:SF13">
    <property type="entry name" value="CUPINCIN"/>
    <property type="match status" value="1"/>
</dbReference>
<gene>
    <name evidence="2" type="ORF">Nepgr_004245</name>
</gene>
<evidence type="ECO:0000313" key="3">
    <source>
        <dbReference type="Proteomes" id="UP001279734"/>
    </source>
</evidence>
<dbReference type="Pfam" id="PF00190">
    <property type="entry name" value="Cupin_1"/>
    <property type="match status" value="1"/>
</dbReference>
<dbReference type="InterPro" id="IPR014710">
    <property type="entry name" value="RmlC-like_jellyroll"/>
</dbReference>
<dbReference type="CDD" id="cd02245">
    <property type="entry name" value="cupin_7S_vicilin-like_C"/>
    <property type="match status" value="1"/>
</dbReference>
<keyword evidence="3" id="KW-1185">Reference proteome</keyword>
<dbReference type="EMBL" id="BSYO01000003">
    <property type="protein sequence ID" value="GMH02406.1"/>
    <property type="molecule type" value="Genomic_DNA"/>
</dbReference>
<dbReference type="InterPro" id="IPR011051">
    <property type="entry name" value="RmlC_Cupin_sf"/>
</dbReference>
<dbReference type="Gene3D" id="2.60.120.10">
    <property type="entry name" value="Jelly Rolls"/>
    <property type="match status" value="2"/>
</dbReference>
<dbReference type="Proteomes" id="UP001279734">
    <property type="component" value="Unassembled WGS sequence"/>
</dbReference>
<feature type="domain" description="Cupin type-1" evidence="1">
    <location>
        <begin position="189"/>
        <end position="356"/>
    </location>
</feature>
<dbReference type="SUPFAM" id="SSF51182">
    <property type="entry name" value="RmlC-like cupins"/>
    <property type="match status" value="2"/>
</dbReference>
<sequence length="381" mass="42870">MRVLPKFTERSKKLFKGIENNRVEIFEADPHTFVAPVHCDAEYLLFVANGRGTVTLVSPEGRESFNVERGHIMRIPTGETVYMINRDNDEKLILVKLIRPVSTPGHFESFFPAGGENPETFFKAFRTETLEAIFKISRDRLEKVLGRQGDGFIKRASREQIRALSQQQEGGGRWPFGGGGSKREEAAPFNIYKKRPRHHNQFGKLIEAKVEECEQLRELDVSISFANISQGAMHVPYYNSKSTKISVVVGGKGNFEMACPHRAGHRGGERERGEHGSPVHYTRITGELRSGTVFVVPAGHPFVAMASKNDNLEVICFELNAENNQKVALAGKNNILRHFEREAKELSFSAPAEEVDTFLESNDEEFFFRGPRQPHEGRAAA</sequence>
<evidence type="ECO:0000313" key="2">
    <source>
        <dbReference type="EMBL" id="GMH02406.1"/>
    </source>
</evidence>
<dbReference type="CDD" id="cd02244">
    <property type="entry name" value="cupin_7S_vicilin-like_N"/>
    <property type="match status" value="1"/>
</dbReference>
<dbReference type="InterPro" id="IPR006045">
    <property type="entry name" value="Cupin_1"/>
</dbReference>
<organism evidence="2 3">
    <name type="scientific">Nepenthes gracilis</name>
    <name type="common">Slender pitcher plant</name>
    <dbReference type="NCBI Taxonomy" id="150966"/>
    <lineage>
        <taxon>Eukaryota</taxon>
        <taxon>Viridiplantae</taxon>
        <taxon>Streptophyta</taxon>
        <taxon>Embryophyta</taxon>
        <taxon>Tracheophyta</taxon>
        <taxon>Spermatophyta</taxon>
        <taxon>Magnoliopsida</taxon>
        <taxon>eudicotyledons</taxon>
        <taxon>Gunneridae</taxon>
        <taxon>Pentapetalae</taxon>
        <taxon>Caryophyllales</taxon>
        <taxon>Nepenthaceae</taxon>
        <taxon>Nepenthes</taxon>
    </lineage>
</organism>
<dbReference type="SMART" id="SM00835">
    <property type="entry name" value="Cupin_1"/>
    <property type="match status" value="2"/>
</dbReference>
<feature type="domain" description="Cupin type-1" evidence="1">
    <location>
        <begin position="12"/>
        <end position="142"/>
    </location>
</feature>
<comment type="caution">
    <text evidence="2">The sequence shown here is derived from an EMBL/GenBank/DDBJ whole genome shotgun (WGS) entry which is preliminary data.</text>
</comment>
<evidence type="ECO:0000259" key="1">
    <source>
        <dbReference type="SMART" id="SM00835"/>
    </source>
</evidence>
<dbReference type="InterPro" id="IPR050253">
    <property type="entry name" value="Seed_Storage-Functional"/>
</dbReference>
<reference evidence="2" key="1">
    <citation type="submission" date="2023-05" db="EMBL/GenBank/DDBJ databases">
        <title>Nepenthes gracilis genome sequencing.</title>
        <authorList>
            <person name="Fukushima K."/>
        </authorList>
    </citation>
    <scope>NUCLEOTIDE SEQUENCE</scope>
    <source>
        <strain evidence="2">SING2019-196</strain>
    </source>
</reference>
<name>A0AAD3S1A8_NEPGR</name>
<proteinExistence type="predicted"/>
<accession>A0AAD3S1A8</accession>